<dbReference type="EMBL" id="GDIQ01031294">
    <property type="protein sequence ID" value="JAN63443.1"/>
    <property type="molecule type" value="Transcribed_RNA"/>
</dbReference>
<reference evidence="2" key="2">
    <citation type="submission" date="2015-10" db="EMBL/GenBank/DDBJ databases">
        <title>EvidentialGene: Evidence-directed Construction of Complete mRNA Transcriptomes without Genomes.</title>
        <authorList>
            <person name="Gilbert D.G."/>
        </authorList>
    </citation>
    <scope>NUCLEOTIDE SEQUENCE</scope>
</reference>
<accession>A0A0P6GN27</accession>
<proteinExistence type="predicted"/>
<dbReference type="AlphaFoldDB" id="A0A0P6GN27"/>
<organism evidence="2">
    <name type="scientific">Daphnia magna</name>
    <dbReference type="NCBI Taxonomy" id="35525"/>
    <lineage>
        <taxon>Eukaryota</taxon>
        <taxon>Metazoa</taxon>
        <taxon>Ecdysozoa</taxon>
        <taxon>Arthropoda</taxon>
        <taxon>Crustacea</taxon>
        <taxon>Branchiopoda</taxon>
        <taxon>Diplostraca</taxon>
        <taxon>Cladocera</taxon>
        <taxon>Anomopoda</taxon>
        <taxon>Daphniidae</taxon>
        <taxon>Daphnia</taxon>
    </lineage>
</organism>
<sequence>MPFTCYSSLYTLHNVLKSHHEMSRHKEYTFTSRLHLVGITGGTRPIDKE</sequence>
<evidence type="ECO:0000313" key="1">
    <source>
        <dbReference type="EMBL" id="JAJ20375.1"/>
    </source>
</evidence>
<dbReference type="EMBL" id="GDIP01203027">
    <property type="protein sequence ID" value="JAJ20375.1"/>
    <property type="molecule type" value="Transcribed_RNA"/>
</dbReference>
<reference evidence="1" key="1">
    <citation type="submission" date="2015-10" db="EMBL/GenBank/DDBJ databases">
        <title>Daphnia magna gene sets from two clonal populations assembled and annotated with EvidentialGene.</title>
        <authorList>
            <person name="Gilbert D."/>
            <person name="Podicheti R."/>
            <person name="Orsini L."/>
            <person name="Colbourne J."/>
            <person name="Pfrender M."/>
        </authorList>
    </citation>
    <scope>NUCLEOTIDE SEQUENCE</scope>
</reference>
<protein>
    <submittedName>
        <fullName evidence="2">Uncharacterized protein</fullName>
    </submittedName>
</protein>
<reference evidence="1" key="3">
    <citation type="submission" date="2015-10" db="EMBL/GenBank/DDBJ databases">
        <authorList>
            <person name="Gilbert D.G."/>
        </authorList>
    </citation>
    <scope>NUCLEOTIDE SEQUENCE</scope>
</reference>
<name>A0A0P6GN27_9CRUS</name>
<evidence type="ECO:0000313" key="2">
    <source>
        <dbReference type="EMBL" id="JAN63443.1"/>
    </source>
</evidence>